<dbReference type="OrthoDB" id="1738325at2759"/>
<evidence type="ECO:0000256" key="2">
    <source>
        <dbReference type="SAM" id="Phobius"/>
    </source>
</evidence>
<evidence type="ECO:0000313" key="4">
    <source>
        <dbReference type="Proteomes" id="UP000007799"/>
    </source>
</evidence>
<dbReference type="SUPFAM" id="SSF50249">
    <property type="entry name" value="Nucleic acid-binding proteins"/>
    <property type="match status" value="1"/>
</dbReference>
<keyword evidence="4" id="KW-1185">Reference proteome</keyword>
<feature type="compositionally biased region" description="Acidic residues" evidence="1">
    <location>
        <begin position="123"/>
        <end position="138"/>
    </location>
</feature>
<gene>
    <name evidence="3" type="ORF">PTSG_06055</name>
</gene>
<keyword evidence="2" id="KW-0472">Membrane</keyword>
<dbReference type="InterPro" id="IPR039294">
    <property type="entry name" value="EIF1AD"/>
</dbReference>
<sequence length="166" mass="18474">MTSSSETALSFLAKAFLSSLVNAFLVASMIRRRKPKKAKQRRKTSVYVEAAQEQARDFVIVDPIEEGDKVKGEICFILLPDHIKHLLEEDNWPKQFKAAAEKKLGNARSSEGDAARASRSHDGDDEDGSDGGDGETNDDWMMMRNPNRMCSEDDDDSSADEDEESS</sequence>
<dbReference type="Gene3D" id="2.40.50.140">
    <property type="entry name" value="Nucleic acid-binding proteins"/>
    <property type="match status" value="1"/>
</dbReference>
<accession>F2UDJ9</accession>
<protein>
    <recommendedName>
        <fullName evidence="5">S1-like domain-containing protein</fullName>
    </recommendedName>
</protein>
<dbReference type="EMBL" id="GL832969">
    <property type="protein sequence ID" value="EGD74694.1"/>
    <property type="molecule type" value="Genomic_DNA"/>
</dbReference>
<feature type="compositionally biased region" description="Basic and acidic residues" evidence="1">
    <location>
        <begin position="99"/>
        <end position="122"/>
    </location>
</feature>
<dbReference type="InParanoid" id="F2UDJ9"/>
<dbReference type="GeneID" id="16073524"/>
<dbReference type="eggNOG" id="KOG2925">
    <property type="taxonomic scope" value="Eukaryota"/>
</dbReference>
<dbReference type="STRING" id="946362.F2UDJ9"/>
<keyword evidence="2" id="KW-1133">Transmembrane helix</keyword>
<keyword evidence="2" id="KW-0812">Transmembrane</keyword>
<dbReference type="Proteomes" id="UP000007799">
    <property type="component" value="Unassembled WGS sequence"/>
</dbReference>
<dbReference type="RefSeq" id="XP_004992951.1">
    <property type="nucleotide sequence ID" value="XM_004992894.1"/>
</dbReference>
<proteinExistence type="predicted"/>
<dbReference type="KEGG" id="sre:PTSG_06055"/>
<dbReference type="AlphaFoldDB" id="F2UDJ9"/>
<evidence type="ECO:0000256" key="1">
    <source>
        <dbReference type="SAM" id="MobiDB-lite"/>
    </source>
</evidence>
<dbReference type="PANTHER" id="PTHR21641">
    <property type="entry name" value="TRANSLATION INITIATION FACTOR-RELATED"/>
    <property type="match status" value="1"/>
</dbReference>
<feature type="compositionally biased region" description="Acidic residues" evidence="1">
    <location>
        <begin position="152"/>
        <end position="166"/>
    </location>
</feature>
<feature type="region of interest" description="Disordered" evidence="1">
    <location>
        <begin position="98"/>
        <end position="166"/>
    </location>
</feature>
<reference evidence="3" key="1">
    <citation type="submission" date="2009-08" db="EMBL/GenBank/DDBJ databases">
        <title>Annotation of Salpingoeca rosetta.</title>
        <authorList>
            <consortium name="The Broad Institute Genome Sequencing Platform"/>
            <person name="Russ C."/>
            <person name="Cuomo C."/>
            <person name="Burger G."/>
            <person name="Gray M.W."/>
            <person name="Holland P.W.H."/>
            <person name="King N."/>
            <person name="Lang F.B.F."/>
            <person name="Roger A.J."/>
            <person name="Ruiz-Trillo I."/>
            <person name="Young S.K."/>
            <person name="Zeng Q."/>
            <person name="Gargeya S."/>
            <person name="Alvarado L."/>
            <person name="Berlin A."/>
            <person name="Chapman S.B."/>
            <person name="Chen Z."/>
            <person name="Freedman E."/>
            <person name="Gellesch M."/>
            <person name="Goldberg J."/>
            <person name="Griggs A."/>
            <person name="Gujja S."/>
            <person name="Heilman E."/>
            <person name="Heiman D."/>
            <person name="Howarth C."/>
            <person name="Mehta T."/>
            <person name="Neiman D."/>
            <person name="Pearson M."/>
            <person name="Roberts A."/>
            <person name="Saif S."/>
            <person name="Shea T."/>
            <person name="Shenoy N."/>
            <person name="Sisk P."/>
            <person name="Stolte C."/>
            <person name="Sykes S."/>
            <person name="White J."/>
            <person name="Yandava C."/>
            <person name="Haas B."/>
            <person name="Nusbaum C."/>
            <person name="Birren B."/>
        </authorList>
    </citation>
    <scope>NUCLEOTIDE SEQUENCE [LARGE SCALE GENOMIC DNA]</scope>
    <source>
        <strain evidence="3">ATCC 50818</strain>
    </source>
</reference>
<dbReference type="PANTHER" id="PTHR21641:SF0">
    <property type="entry name" value="RNA-BINDING PROTEIN EIF1AD-RELATED"/>
    <property type="match status" value="1"/>
</dbReference>
<evidence type="ECO:0000313" key="3">
    <source>
        <dbReference type="EMBL" id="EGD74694.1"/>
    </source>
</evidence>
<feature type="transmembrane region" description="Helical" evidence="2">
    <location>
        <begin position="12"/>
        <end position="30"/>
    </location>
</feature>
<evidence type="ECO:0008006" key="5">
    <source>
        <dbReference type="Google" id="ProtNLM"/>
    </source>
</evidence>
<dbReference type="InterPro" id="IPR012340">
    <property type="entry name" value="NA-bd_OB-fold"/>
</dbReference>
<name>F2UDJ9_SALR5</name>
<dbReference type="GO" id="GO:0005634">
    <property type="term" value="C:nucleus"/>
    <property type="evidence" value="ECO:0007669"/>
    <property type="project" value="TreeGrafter"/>
</dbReference>
<organism evidence="4">
    <name type="scientific">Salpingoeca rosetta (strain ATCC 50818 / BSB-021)</name>
    <dbReference type="NCBI Taxonomy" id="946362"/>
    <lineage>
        <taxon>Eukaryota</taxon>
        <taxon>Choanoflagellata</taxon>
        <taxon>Craspedida</taxon>
        <taxon>Salpingoecidae</taxon>
        <taxon>Salpingoeca</taxon>
    </lineage>
</organism>